<protein>
    <submittedName>
        <fullName evidence="4">Diguanylate cyclase/phosphodiesterase (GGDEF &amp; EAL domains) with PAS/PAC sensor(S)</fullName>
    </submittedName>
</protein>
<gene>
    <name evidence="4" type="ORF">MNBD_GAMMA05-1291</name>
</gene>
<dbReference type="CDD" id="cd01948">
    <property type="entry name" value="EAL"/>
    <property type="match status" value="1"/>
</dbReference>
<keyword evidence="1" id="KW-0472">Membrane</keyword>
<accession>A0A3B0WFQ5</accession>
<evidence type="ECO:0000259" key="3">
    <source>
        <dbReference type="PROSITE" id="PS50887"/>
    </source>
</evidence>
<dbReference type="AlphaFoldDB" id="A0A3B0WFQ5"/>
<evidence type="ECO:0000313" key="4">
    <source>
        <dbReference type="EMBL" id="VAW54695.1"/>
    </source>
</evidence>
<feature type="transmembrane region" description="Helical" evidence="1">
    <location>
        <begin position="172"/>
        <end position="193"/>
    </location>
</feature>
<feature type="domain" description="GGDEF" evidence="3">
    <location>
        <begin position="301"/>
        <end position="434"/>
    </location>
</feature>
<dbReference type="FunFam" id="3.20.20.450:FF:000001">
    <property type="entry name" value="Cyclic di-GMP phosphodiesterase yahA"/>
    <property type="match status" value="1"/>
</dbReference>
<dbReference type="InterPro" id="IPR052155">
    <property type="entry name" value="Biofilm_reg_signaling"/>
</dbReference>
<evidence type="ECO:0000259" key="2">
    <source>
        <dbReference type="PROSITE" id="PS50883"/>
    </source>
</evidence>
<dbReference type="InterPro" id="IPR035919">
    <property type="entry name" value="EAL_sf"/>
</dbReference>
<evidence type="ECO:0000256" key="1">
    <source>
        <dbReference type="SAM" id="Phobius"/>
    </source>
</evidence>
<feature type="transmembrane region" description="Helical" evidence="1">
    <location>
        <begin position="55"/>
        <end position="73"/>
    </location>
</feature>
<dbReference type="PANTHER" id="PTHR44757">
    <property type="entry name" value="DIGUANYLATE CYCLASE DGCP"/>
    <property type="match status" value="1"/>
</dbReference>
<dbReference type="Pfam" id="PF00563">
    <property type="entry name" value="EAL"/>
    <property type="match status" value="1"/>
</dbReference>
<dbReference type="InterPro" id="IPR000160">
    <property type="entry name" value="GGDEF_dom"/>
</dbReference>
<sequence length="709" mass="80197">MFNNQEHHKQLTDSSIQLDLYRAQQLFKTAIPSNISMLAGTALVSSYFYDAANTAITLWIIAMCFMAGARIITSRRFLHSQKINFTNITVKTWLNIYLVSAFMFGSTSASLVLFMPENMSPIDTSILYLALFSTIVGSIATLSASITTYLAFSSPIFLAAFFYYFINPTQMTLFASIASVIYFSFTTFSARLLNKRYLQNASLIIENEFLIDKLHDEIIQKELARQKIIDDQHTLEETIELRTKELADINEILVDEINKRRRIEHNLKHLAHHDVLTNLPNRLLLDARLNHAIERAKRENLQVAVMFIDLDHFKTVNDSLGHEVGDKLLMSVSNRLTNCIREDDTVARLGGDEFVIIIEQVHDIGNLDPLLKKIMSVTSDTISISEHDISISASIGISIYPDDGKSPEQLMRNADSAMYYVKDNGRRKYHFYTKELTTTAYNRVILETDLKRAIEHGQMTVYYQPQISLTSKEITGVEALVRWQHPELGLLPPKQFLFVAEQAGLLNDIGEMVLNIACKQMVKWKQMGIPIGTVAVNVSGSQIHQTDLVNIVSETLQQTGCNKEWLELEITEDFIIKKSRQAITTLQQLRDLGISLAIDDFGTGYSSLSYLKQLPINKLKIDRSFVKDINNDMEDASLVQAIIAMGKSLNLKLIAEGVENGSHEIFLSAHGCEYAQGYYYSKPVSADEIEKLFSIESEEGSYKLLGRMN</sequence>
<dbReference type="Gene3D" id="3.20.20.450">
    <property type="entry name" value="EAL domain"/>
    <property type="match status" value="1"/>
</dbReference>
<dbReference type="SMART" id="SM00267">
    <property type="entry name" value="GGDEF"/>
    <property type="match status" value="1"/>
</dbReference>
<feature type="transmembrane region" description="Helical" evidence="1">
    <location>
        <begin position="94"/>
        <end position="114"/>
    </location>
</feature>
<proteinExistence type="predicted"/>
<dbReference type="PROSITE" id="PS50883">
    <property type="entry name" value="EAL"/>
    <property type="match status" value="1"/>
</dbReference>
<dbReference type="InterPro" id="IPR043128">
    <property type="entry name" value="Rev_trsase/Diguanyl_cyclase"/>
</dbReference>
<keyword evidence="1" id="KW-0812">Transmembrane</keyword>
<dbReference type="PROSITE" id="PS50887">
    <property type="entry name" value="GGDEF"/>
    <property type="match status" value="1"/>
</dbReference>
<dbReference type="Gene3D" id="3.30.70.270">
    <property type="match status" value="1"/>
</dbReference>
<dbReference type="InterPro" id="IPR001633">
    <property type="entry name" value="EAL_dom"/>
</dbReference>
<dbReference type="CDD" id="cd01949">
    <property type="entry name" value="GGDEF"/>
    <property type="match status" value="1"/>
</dbReference>
<dbReference type="NCBIfam" id="TIGR00254">
    <property type="entry name" value="GGDEF"/>
    <property type="match status" value="1"/>
</dbReference>
<dbReference type="EMBL" id="UOFE01000043">
    <property type="protein sequence ID" value="VAW54695.1"/>
    <property type="molecule type" value="Genomic_DNA"/>
</dbReference>
<keyword evidence="1" id="KW-1133">Transmembrane helix</keyword>
<dbReference type="SUPFAM" id="SSF141868">
    <property type="entry name" value="EAL domain-like"/>
    <property type="match status" value="1"/>
</dbReference>
<dbReference type="InterPro" id="IPR029787">
    <property type="entry name" value="Nucleotide_cyclase"/>
</dbReference>
<feature type="domain" description="EAL" evidence="2">
    <location>
        <begin position="443"/>
        <end position="697"/>
    </location>
</feature>
<dbReference type="FunFam" id="3.30.70.270:FF:000001">
    <property type="entry name" value="Diguanylate cyclase domain protein"/>
    <property type="match status" value="1"/>
</dbReference>
<dbReference type="PANTHER" id="PTHR44757:SF2">
    <property type="entry name" value="BIOFILM ARCHITECTURE MAINTENANCE PROTEIN MBAA"/>
    <property type="match status" value="1"/>
</dbReference>
<dbReference type="SUPFAM" id="SSF55073">
    <property type="entry name" value="Nucleotide cyclase"/>
    <property type="match status" value="1"/>
</dbReference>
<dbReference type="SMART" id="SM00052">
    <property type="entry name" value="EAL"/>
    <property type="match status" value="1"/>
</dbReference>
<feature type="transmembrane region" description="Helical" evidence="1">
    <location>
        <begin position="126"/>
        <end position="142"/>
    </location>
</feature>
<dbReference type="Pfam" id="PF00990">
    <property type="entry name" value="GGDEF"/>
    <property type="match status" value="1"/>
</dbReference>
<organism evidence="4">
    <name type="scientific">hydrothermal vent metagenome</name>
    <dbReference type="NCBI Taxonomy" id="652676"/>
    <lineage>
        <taxon>unclassified sequences</taxon>
        <taxon>metagenomes</taxon>
        <taxon>ecological metagenomes</taxon>
    </lineage>
</organism>
<name>A0A3B0WFQ5_9ZZZZ</name>
<reference evidence="4" key="1">
    <citation type="submission" date="2018-06" db="EMBL/GenBank/DDBJ databases">
        <authorList>
            <person name="Zhirakovskaya E."/>
        </authorList>
    </citation>
    <scope>NUCLEOTIDE SEQUENCE</scope>
</reference>